<proteinExistence type="predicted"/>
<dbReference type="RefSeq" id="WP_088916986.1">
    <property type="nucleotide sequence ID" value="NZ_CP018632.1"/>
</dbReference>
<dbReference type="KEGG" id="gai:IMCC3135_07255"/>
<dbReference type="Proteomes" id="UP000250079">
    <property type="component" value="Chromosome"/>
</dbReference>
<dbReference type="PANTHER" id="PTHR34071:SF2">
    <property type="entry name" value="FLAVIN-NUCLEOTIDE-BINDING PROTEIN"/>
    <property type="match status" value="1"/>
</dbReference>
<feature type="region of interest" description="Disordered" evidence="1">
    <location>
        <begin position="1"/>
        <end position="25"/>
    </location>
</feature>
<dbReference type="Gene3D" id="2.30.110.10">
    <property type="entry name" value="Electron Transport, Fmn-binding Protein, Chain A"/>
    <property type="match status" value="1"/>
</dbReference>
<sequence length="223" mass="24691">MSNNTIDTTVPPRGDKRRVRQSPNRASYERDDLYAVLDACPIGHVSFIHENWPQSVPTAIARIDDHLYLHGHPKSRLYKALSAGERVCVSACRVDGLVKARSAFHCSMNYRSAVVFGTGVLVTDEEKPALLDSFTDRLIPGSLNDFRPYLTKELKGTALVRLSLDEYSVKIRTGDPIDDEEDIALHHWAGVIPIESSYGVPVKSANMLDGIPIPDELLAQAKP</sequence>
<gene>
    <name evidence="2" type="ORF">IMCC3135_07255</name>
</gene>
<dbReference type="AlphaFoldDB" id="A0A2Z2NV69"/>
<dbReference type="SUPFAM" id="SSF50475">
    <property type="entry name" value="FMN-binding split barrel"/>
    <property type="match status" value="1"/>
</dbReference>
<dbReference type="Pfam" id="PF12900">
    <property type="entry name" value="Pyridox_ox_2"/>
    <property type="match status" value="1"/>
</dbReference>
<keyword evidence="3" id="KW-1185">Reference proteome</keyword>
<evidence type="ECO:0000313" key="3">
    <source>
        <dbReference type="Proteomes" id="UP000250079"/>
    </source>
</evidence>
<evidence type="ECO:0000256" key="1">
    <source>
        <dbReference type="SAM" id="MobiDB-lite"/>
    </source>
</evidence>
<dbReference type="OrthoDB" id="116031at2"/>
<name>A0A2Z2NV69_9GAMM</name>
<dbReference type="InterPro" id="IPR024747">
    <property type="entry name" value="Pyridox_Oxase-rel"/>
</dbReference>
<dbReference type="InterPro" id="IPR012349">
    <property type="entry name" value="Split_barrel_FMN-bd"/>
</dbReference>
<dbReference type="EMBL" id="CP018632">
    <property type="protein sequence ID" value="ASJ71557.1"/>
    <property type="molecule type" value="Genomic_DNA"/>
</dbReference>
<accession>A0A2Z2NV69</accession>
<protein>
    <recommendedName>
        <fullName evidence="4">Pyridoxamine 5'-phosphate oxidase putative domain-containing protein</fullName>
    </recommendedName>
</protein>
<evidence type="ECO:0000313" key="2">
    <source>
        <dbReference type="EMBL" id="ASJ71557.1"/>
    </source>
</evidence>
<evidence type="ECO:0008006" key="4">
    <source>
        <dbReference type="Google" id="ProtNLM"/>
    </source>
</evidence>
<reference evidence="2 3" key="1">
    <citation type="submission" date="2016-12" db="EMBL/GenBank/DDBJ databases">
        <authorList>
            <person name="Song W.-J."/>
            <person name="Kurnit D.M."/>
        </authorList>
    </citation>
    <scope>NUCLEOTIDE SEQUENCE [LARGE SCALE GENOMIC DNA]</scope>
    <source>
        <strain evidence="2 3">IMCC3135</strain>
    </source>
</reference>
<dbReference type="PANTHER" id="PTHR34071">
    <property type="entry name" value="5-NITROIMIDAZOLE ANTIBIOTICS RESISTANCE PROTEIN, NIMA-FAMILY-RELATED PROTEIN-RELATED"/>
    <property type="match status" value="1"/>
</dbReference>
<organism evidence="2 3">
    <name type="scientific">Granulosicoccus antarcticus IMCC3135</name>
    <dbReference type="NCBI Taxonomy" id="1192854"/>
    <lineage>
        <taxon>Bacteria</taxon>
        <taxon>Pseudomonadati</taxon>
        <taxon>Pseudomonadota</taxon>
        <taxon>Gammaproteobacteria</taxon>
        <taxon>Chromatiales</taxon>
        <taxon>Granulosicoccaceae</taxon>
        <taxon>Granulosicoccus</taxon>
    </lineage>
</organism>